<protein>
    <submittedName>
        <fullName evidence="3">ABC transport system substrate-binding protein</fullName>
    </submittedName>
</protein>
<accession>M1LAF0</accession>
<keyword evidence="1" id="KW-0472">Membrane</keyword>
<keyword evidence="1" id="KW-0812">Transmembrane</keyword>
<dbReference type="AlphaFoldDB" id="M1LAF0"/>
<dbReference type="EMBL" id="CP003807">
    <property type="protein sequence ID" value="AGF49483.1"/>
    <property type="molecule type" value="Genomic_DNA"/>
</dbReference>
<dbReference type="Proteomes" id="UP000011563">
    <property type="component" value="Chromosome"/>
</dbReference>
<organism evidence="3 4">
    <name type="scientific">Candidatus Kinetoplastidibacterium blastocrithidiae TCC012E</name>
    <dbReference type="NCBI Taxonomy" id="1208922"/>
    <lineage>
        <taxon>Bacteria</taxon>
        <taxon>Pseudomonadati</taxon>
        <taxon>Pseudomonadota</taxon>
        <taxon>Betaproteobacteria</taxon>
        <taxon>Candidatus Kinetoplastidibacterium</taxon>
    </lineage>
</organism>
<dbReference type="InterPro" id="IPR052336">
    <property type="entry name" value="MlaD_Phospholipid_Transporter"/>
</dbReference>
<dbReference type="InterPro" id="IPR003399">
    <property type="entry name" value="Mce/MlaD"/>
</dbReference>
<dbReference type="PATRIC" id="fig|1208922.3.peg.30"/>
<sequence>MNSKTELLVGLFVVVGIASLFFLVLQTNNLRNKPFASTYIVKANFDNVGSLKINSQVKSAGVTIGRVKNVSLDTKSFLASVTMNIDKKYLLPIDTSASILTSGLLGEQYIDISPGNEEEYIKNLECIVYTQGFISMEQLMSKLLYSSGEKNIIGMSIINDPEQFEY</sequence>
<feature type="domain" description="Mce/MlaD" evidence="2">
    <location>
        <begin position="38"/>
        <end position="115"/>
    </location>
</feature>
<name>M1LAF0_9PROT</name>
<dbReference type="HOGENOM" id="CLU_107027_0_0_4"/>
<feature type="transmembrane region" description="Helical" evidence="1">
    <location>
        <begin position="7"/>
        <end position="25"/>
    </location>
</feature>
<dbReference type="InterPro" id="IPR030970">
    <property type="entry name" value="ABC_MlaD"/>
</dbReference>
<reference evidence="3 4" key="1">
    <citation type="journal article" date="2013" name="Genome Biol. Evol.">
        <title>Genome evolution and phylogenomic analysis of candidatus kinetoplastibacterium, the betaproteobacterial endosymbionts of strigomonas and angomonas.</title>
        <authorList>
            <person name="Alves J.M."/>
            <person name="Serrano M.G."/>
            <person name="Maia da Silva F."/>
            <person name="Voegtly L.J."/>
            <person name="Matveyev A.V."/>
            <person name="Teixeira M.M."/>
            <person name="Camargo E.P."/>
            <person name="Buck G.A."/>
        </authorList>
    </citation>
    <scope>NUCLEOTIDE SEQUENCE [LARGE SCALE GENOMIC DNA]</scope>
    <source>
        <strain evidence="3 4">TCC012E</strain>
    </source>
</reference>
<dbReference type="NCBIfam" id="TIGR04430">
    <property type="entry name" value="OM_asym_MlaD"/>
    <property type="match status" value="1"/>
</dbReference>
<dbReference type="KEGG" id="kbt:BCUE_0240"/>
<dbReference type="PANTHER" id="PTHR33371:SF4">
    <property type="entry name" value="INTERMEMBRANE PHOSPHOLIPID TRANSPORT SYSTEM BINDING PROTEIN MLAD"/>
    <property type="match status" value="1"/>
</dbReference>
<evidence type="ECO:0000259" key="2">
    <source>
        <dbReference type="Pfam" id="PF02470"/>
    </source>
</evidence>
<keyword evidence="4" id="KW-1185">Reference proteome</keyword>
<proteinExistence type="predicted"/>
<evidence type="ECO:0000256" key="1">
    <source>
        <dbReference type="SAM" id="Phobius"/>
    </source>
</evidence>
<keyword evidence="1" id="KW-1133">Transmembrane helix</keyword>
<dbReference type="Pfam" id="PF02470">
    <property type="entry name" value="MlaD"/>
    <property type="match status" value="1"/>
</dbReference>
<dbReference type="PANTHER" id="PTHR33371">
    <property type="entry name" value="INTERMEMBRANE PHOSPHOLIPID TRANSPORT SYSTEM BINDING PROTEIN MLAD-RELATED"/>
    <property type="match status" value="1"/>
</dbReference>
<gene>
    <name evidence="3" type="ORF">BCUE_0240</name>
</gene>
<dbReference type="GO" id="GO:0005548">
    <property type="term" value="F:phospholipid transporter activity"/>
    <property type="evidence" value="ECO:0007669"/>
    <property type="project" value="TreeGrafter"/>
</dbReference>
<evidence type="ECO:0000313" key="3">
    <source>
        <dbReference type="EMBL" id="AGF49483.1"/>
    </source>
</evidence>
<dbReference type="GO" id="GO:0005543">
    <property type="term" value="F:phospholipid binding"/>
    <property type="evidence" value="ECO:0007669"/>
    <property type="project" value="TreeGrafter"/>
</dbReference>
<evidence type="ECO:0000313" key="4">
    <source>
        <dbReference type="Proteomes" id="UP000011563"/>
    </source>
</evidence>